<organism evidence="4 5">
    <name type="scientific">Xenopus laevis</name>
    <name type="common">African clawed frog</name>
    <dbReference type="NCBI Taxonomy" id="8355"/>
    <lineage>
        <taxon>Eukaryota</taxon>
        <taxon>Metazoa</taxon>
        <taxon>Chordata</taxon>
        <taxon>Craniata</taxon>
        <taxon>Vertebrata</taxon>
        <taxon>Euteleostomi</taxon>
        <taxon>Amphibia</taxon>
        <taxon>Batrachia</taxon>
        <taxon>Anura</taxon>
        <taxon>Pipoidea</taxon>
        <taxon>Pipidae</taxon>
        <taxon>Xenopodinae</taxon>
        <taxon>Xenopus</taxon>
        <taxon>Xenopus</taxon>
    </lineage>
</organism>
<keyword evidence="4" id="KW-1185">Reference proteome</keyword>
<dbReference type="OrthoDB" id="196858at2759"/>
<proteinExistence type="predicted"/>
<reference evidence="5" key="1">
    <citation type="submission" date="2025-08" db="UniProtKB">
        <authorList>
            <consortium name="RefSeq"/>
        </authorList>
    </citation>
    <scope>IDENTIFICATION</scope>
    <source>
        <strain evidence="5">J_2021</strain>
        <tissue evidence="5">Erythrocytes</tissue>
    </source>
</reference>
<dbReference type="Gene3D" id="3.30.530.20">
    <property type="match status" value="2"/>
</dbReference>
<name>A0A8J1M276_XENLA</name>
<dbReference type="GO" id="GO:0006869">
    <property type="term" value="P:lipid transport"/>
    <property type="evidence" value="ECO:0007669"/>
    <property type="project" value="UniProtKB-KW"/>
</dbReference>
<evidence type="ECO:0000313" key="4">
    <source>
        <dbReference type="Proteomes" id="UP000186698"/>
    </source>
</evidence>
<evidence type="ECO:0000256" key="3">
    <source>
        <dbReference type="ARBA" id="ARBA00023121"/>
    </source>
</evidence>
<keyword evidence="2" id="KW-0445">Lipid transport</keyword>
<dbReference type="InterPro" id="IPR023393">
    <property type="entry name" value="START-like_dom_sf"/>
</dbReference>
<dbReference type="InterPro" id="IPR043556">
    <property type="entry name" value="StARD5/6"/>
</dbReference>
<dbReference type="AlphaFoldDB" id="A0A8J1M276"/>
<dbReference type="Proteomes" id="UP000186698">
    <property type="component" value="Chromosome 1S"/>
</dbReference>
<dbReference type="KEGG" id="xla:108707335"/>
<dbReference type="GeneID" id="108707335"/>
<gene>
    <name evidence="5" type="primary">stard6.S</name>
</gene>
<accession>A0A8J1M276</accession>
<keyword evidence="3" id="KW-0446">Lipid-binding</keyword>
<dbReference type="GO" id="GO:0008289">
    <property type="term" value="F:lipid binding"/>
    <property type="evidence" value="ECO:0007669"/>
    <property type="project" value="UniProtKB-KW"/>
</dbReference>
<evidence type="ECO:0000256" key="1">
    <source>
        <dbReference type="ARBA" id="ARBA00022448"/>
    </source>
</evidence>
<dbReference type="RefSeq" id="XP_041435130.1">
    <property type="nucleotide sequence ID" value="XM_041579196.1"/>
</dbReference>
<dbReference type="PANTHER" id="PTHR46374">
    <property type="entry name" value="PROTEIN CBG07384"/>
    <property type="match status" value="1"/>
</dbReference>
<dbReference type="PANTHER" id="PTHR46374:SF2">
    <property type="entry name" value="STAR-RELATED LIPID TRANSFER PROTEIN 6"/>
    <property type="match status" value="1"/>
</dbReference>
<evidence type="ECO:0000256" key="2">
    <source>
        <dbReference type="ARBA" id="ARBA00023055"/>
    </source>
</evidence>
<sequence length="106" mass="11886">MDYQKIAADVAQKILLYSQDTTGWKVSKSSKNIVVSWKPSKEYSGNIAHIGHHVIYFIPRNPAHSKLSVFIQPELGGLLPRSLVESALPNNVFNLIKDTREGLKQL</sequence>
<keyword evidence="1" id="KW-0813">Transport</keyword>
<protein>
    <submittedName>
        <fullName evidence="5">StAR-related lipid transfer protein 6</fullName>
    </submittedName>
</protein>
<evidence type="ECO:0000313" key="5">
    <source>
        <dbReference type="RefSeq" id="XP_041435130.1"/>
    </source>
</evidence>
<dbReference type="CTD" id="108707335"/>